<protein>
    <submittedName>
        <fullName evidence="2">SMI1/KNR4 family protein</fullName>
    </submittedName>
</protein>
<dbReference type="Pfam" id="PF09346">
    <property type="entry name" value="SMI1_KNR4"/>
    <property type="match status" value="1"/>
</dbReference>
<comment type="caution">
    <text evidence="2">The sequence shown here is derived from an EMBL/GenBank/DDBJ whole genome shotgun (WGS) entry which is preliminary data.</text>
</comment>
<dbReference type="SUPFAM" id="SSF160631">
    <property type="entry name" value="SMI1/KNR4-like"/>
    <property type="match status" value="1"/>
</dbReference>
<name>A0A437K8X3_9BACI</name>
<organism evidence="2 3">
    <name type="scientific">Niallia taxi</name>
    <dbReference type="NCBI Taxonomy" id="2499688"/>
    <lineage>
        <taxon>Bacteria</taxon>
        <taxon>Bacillati</taxon>
        <taxon>Bacillota</taxon>
        <taxon>Bacilli</taxon>
        <taxon>Bacillales</taxon>
        <taxon>Bacillaceae</taxon>
        <taxon>Niallia</taxon>
    </lineage>
</organism>
<evidence type="ECO:0000259" key="1">
    <source>
        <dbReference type="SMART" id="SM00860"/>
    </source>
</evidence>
<dbReference type="EMBL" id="RZTZ01000006">
    <property type="protein sequence ID" value="RVT60778.1"/>
    <property type="molecule type" value="Genomic_DNA"/>
</dbReference>
<proteinExistence type="predicted"/>
<gene>
    <name evidence="2" type="ORF">EM808_16170</name>
</gene>
<dbReference type="AlphaFoldDB" id="A0A437K8X3"/>
<dbReference type="Proteomes" id="UP000288024">
    <property type="component" value="Unassembled WGS sequence"/>
</dbReference>
<keyword evidence="3" id="KW-1185">Reference proteome</keyword>
<sequence>MMLDEIEDYFEITVKSILKSLSEANNTNNTEIYYYGSKVKYGFNFKEGATDTELRNFETKIGYKIPNDYKEFLQYTNGLEFQNDDAKILDIKEILESYEIFDYPEHMIIIATSLSSQLHIAINLLSSENDNNIYVVDPIADDYFMSIKSNFTEFLNRFLSCYGSDYWNWGLDSSDKVLKIEE</sequence>
<feature type="domain" description="Knr4/Smi1-like" evidence="1">
    <location>
        <begin position="48"/>
        <end position="157"/>
    </location>
</feature>
<dbReference type="SMART" id="SM00860">
    <property type="entry name" value="SMI1_KNR4"/>
    <property type="match status" value="1"/>
</dbReference>
<reference evidence="2 3" key="1">
    <citation type="submission" date="2019-01" db="EMBL/GenBank/DDBJ databases">
        <title>Bacillus sp. M5HDSG1-1, whole genome shotgun sequence.</title>
        <authorList>
            <person name="Tuo L."/>
        </authorList>
    </citation>
    <scope>NUCLEOTIDE SEQUENCE [LARGE SCALE GENOMIC DNA]</scope>
    <source>
        <strain evidence="2 3">M5HDSG1-1</strain>
    </source>
</reference>
<evidence type="ECO:0000313" key="3">
    <source>
        <dbReference type="Proteomes" id="UP000288024"/>
    </source>
</evidence>
<dbReference type="RefSeq" id="WP_127739250.1">
    <property type="nucleotide sequence ID" value="NZ_JARMUX010000003.1"/>
</dbReference>
<dbReference type="InterPro" id="IPR037883">
    <property type="entry name" value="Knr4/Smi1-like_sf"/>
</dbReference>
<evidence type="ECO:0000313" key="2">
    <source>
        <dbReference type="EMBL" id="RVT60778.1"/>
    </source>
</evidence>
<dbReference type="Gene3D" id="3.40.1580.10">
    <property type="entry name" value="SMI1/KNR4-like"/>
    <property type="match status" value="1"/>
</dbReference>
<dbReference type="InterPro" id="IPR018958">
    <property type="entry name" value="Knr4/Smi1-like_dom"/>
</dbReference>
<accession>A0A437K8X3</accession>